<dbReference type="InterPro" id="IPR001452">
    <property type="entry name" value="SH3_domain"/>
</dbReference>
<evidence type="ECO:0000256" key="5">
    <source>
        <dbReference type="ARBA" id="ARBA00023043"/>
    </source>
</evidence>
<dbReference type="EMBL" id="CASHTH010003141">
    <property type="protein sequence ID" value="CAI8040838.1"/>
    <property type="molecule type" value="Genomic_DNA"/>
</dbReference>
<evidence type="ECO:0000313" key="13">
    <source>
        <dbReference type="Proteomes" id="UP001174909"/>
    </source>
</evidence>
<dbReference type="SUPFAM" id="SSF48403">
    <property type="entry name" value="Ankyrin repeat"/>
    <property type="match status" value="1"/>
</dbReference>
<dbReference type="InterPro" id="IPR002110">
    <property type="entry name" value="Ankyrin_rpt"/>
</dbReference>
<dbReference type="GO" id="GO:0005634">
    <property type="term" value="C:nucleus"/>
    <property type="evidence" value="ECO:0007669"/>
    <property type="project" value="UniProtKB-SubCell"/>
</dbReference>
<feature type="coiled-coil region" evidence="9">
    <location>
        <begin position="68"/>
        <end position="116"/>
    </location>
</feature>
<keyword evidence="4" id="KW-0677">Repeat</keyword>
<evidence type="ECO:0000256" key="6">
    <source>
        <dbReference type="ARBA" id="ARBA00023242"/>
    </source>
</evidence>
<dbReference type="GO" id="GO:0002039">
    <property type="term" value="F:p53 binding"/>
    <property type="evidence" value="ECO:0007669"/>
    <property type="project" value="InterPro"/>
</dbReference>
<dbReference type="Pfam" id="PF12796">
    <property type="entry name" value="Ank_2"/>
    <property type="match status" value="1"/>
</dbReference>
<feature type="non-terminal residue" evidence="12">
    <location>
        <position position="570"/>
    </location>
</feature>
<keyword evidence="5 7" id="KW-0040">ANK repeat</keyword>
<keyword evidence="3" id="KW-0053">Apoptosis</keyword>
<feature type="compositionally biased region" description="Basic and acidic residues" evidence="10">
    <location>
        <begin position="233"/>
        <end position="268"/>
    </location>
</feature>
<evidence type="ECO:0000256" key="3">
    <source>
        <dbReference type="ARBA" id="ARBA00022703"/>
    </source>
</evidence>
<feature type="repeat" description="ANK" evidence="7">
    <location>
        <begin position="448"/>
        <end position="480"/>
    </location>
</feature>
<feature type="compositionally biased region" description="Low complexity" evidence="10">
    <location>
        <begin position="272"/>
        <end position="286"/>
    </location>
</feature>
<evidence type="ECO:0000256" key="8">
    <source>
        <dbReference type="PROSITE-ProRule" id="PRU00192"/>
    </source>
</evidence>
<dbReference type="SUPFAM" id="SSF50044">
    <property type="entry name" value="SH3-domain"/>
    <property type="match status" value="1"/>
</dbReference>
<evidence type="ECO:0000256" key="4">
    <source>
        <dbReference type="ARBA" id="ARBA00022737"/>
    </source>
</evidence>
<feature type="repeat" description="ANK" evidence="7">
    <location>
        <begin position="415"/>
        <end position="447"/>
    </location>
</feature>
<organism evidence="12 13">
    <name type="scientific">Geodia barretti</name>
    <name type="common">Barrett's horny sponge</name>
    <dbReference type="NCBI Taxonomy" id="519541"/>
    <lineage>
        <taxon>Eukaryota</taxon>
        <taxon>Metazoa</taxon>
        <taxon>Porifera</taxon>
        <taxon>Demospongiae</taxon>
        <taxon>Heteroscleromorpha</taxon>
        <taxon>Tetractinellida</taxon>
        <taxon>Astrophorina</taxon>
        <taxon>Geodiidae</taxon>
        <taxon>Geodia</taxon>
    </lineage>
</organism>
<dbReference type="InterPro" id="IPR036770">
    <property type="entry name" value="Ankyrin_rpt-contain_sf"/>
</dbReference>
<gene>
    <name evidence="12" type="ORF">GBAR_LOCUS22710</name>
</gene>
<accession>A0AA35X0J1</accession>
<dbReference type="PROSITE" id="PS50002">
    <property type="entry name" value="SH3"/>
    <property type="match status" value="1"/>
</dbReference>
<dbReference type="PROSITE" id="PS50088">
    <property type="entry name" value="ANK_REPEAT"/>
    <property type="match status" value="2"/>
</dbReference>
<dbReference type="GO" id="GO:0042981">
    <property type="term" value="P:regulation of apoptotic process"/>
    <property type="evidence" value="ECO:0007669"/>
    <property type="project" value="InterPro"/>
</dbReference>
<evidence type="ECO:0000256" key="9">
    <source>
        <dbReference type="SAM" id="Coils"/>
    </source>
</evidence>
<keyword evidence="9" id="KW-0175">Coiled coil</keyword>
<comment type="caution">
    <text evidence="12">The sequence shown here is derived from an EMBL/GenBank/DDBJ whole genome shotgun (WGS) entry which is preliminary data.</text>
</comment>
<dbReference type="PANTHER" id="PTHR24131:SF10">
    <property type="entry name" value="ANKYRIN-REPEAT, SH3-DOMAIN, AND PROLINE-RICH-REGION CONTAINING PROTEIN, ISOFORM B"/>
    <property type="match status" value="1"/>
</dbReference>
<comment type="subcellular location">
    <subcellularLocation>
        <location evidence="1">Nucleus</location>
    </subcellularLocation>
</comment>
<feature type="domain" description="SH3" evidence="11">
    <location>
        <begin position="526"/>
        <end position="570"/>
    </location>
</feature>
<evidence type="ECO:0000256" key="1">
    <source>
        <dbReference type="ARBA" id="ARBA00004123"/>
    </source>
</evidence>
<name>A0AA35X0J1_GEOBA</name>
<sequence>MTSLKKRRRKVDYLSGQLTDKKISWLKQDLRRLCVSTSAQVSTLWLKRLGQRRSLTGERPLEPLRDRLAHLREQNLRLSTEISQLNMEAVGLSVELQTLRSESRELSEGVRRAEEEVGMRRRERERESRARVAHLHTEAIRLRRELETRNRLNSAQSSKLKALKKVLEEKQRAIITRKQLQSHESHMTPPAESCDPSEMTTPPRSKGDSPPASDTPSHTPSGSISGGSRKRRAAFEARTRQLLEAEGEEFKKQREGERDGRRSIRKLDFSVATPQTTTATPKTAPPGDSTTNFLPADMIEEGKKLLTVPEADTQWFITSSESEPSEIKQVLGKGEGVKGETGDHAHSLGMGGDFFNEVMSSVEQSVGGAGGGRRERKRVRFSPDAVILSAALEGDLPTLRDCIEKLGGCRQTSHKGATSLHNAVVSGHQASLEYLVEMGCDINAQDDDGWTPLHCAVAYSNAEAVDYLLSHGASLWLETREEGETAMELGERELAAQREEGDRAGQEAAILSLALLQKAHRDMGVANGGVVYALFPREATEEGELTIHEGERLVREGGGEEWWEVEGEGG</sequence>
<keyword evidence="2 8" id="KW-0728">SH3 domain</keyword>
<reference evidence="12" key="1">
    <citation type="submission" date="2023-03" db="EMBL/GenBank/DDBJ databases">
        <authorList>
            <person name="Steffen K."/>
            <person name="Cardenas P."/>
        </authorList>
    </citation>
    <scope>NUCLEOTIDE SEQUENCE</scope>
</reference>
<evidence type="ECO:0000256" key="2">
    <source>
        <dbReference type="ARBA" id="ARBA00022443"/>
    </source>
</evidence>
<evidence type="ECO:0000256" key="7">
    <source>
        <dbReference type="PROSITE-ProRule" id="PRU00023"/>
    </source>
</evidence>
<keyword evidence="6" id="KW-0539">Nucleus</keyword>
<dbReference type="Gene3D" id="1.25.40.20">
    <property type="entry name" value="Ankyrin repeat-containing domain"/>
    <property type="match status" value="1"/>
</dbReference>
<dbReference type="SMART" id="SM00248">
    <property type="entry name" value="ANK"/>
    <property type="match status" value="2"/>
</dbReference>
<dbReference type="Proteomes" id="UP001174909">
    <property type="component" value="Unassembled WGS sequence"/>
</dbReference>
<dbReference type="AlphaFoldDB" id="A0AA35X0J1"/>
<proteinExistence type="predicted"/>
<dbReference type="InterPro" id="IPR036028">
    <property type="entry name" value="SH3-like_dom_sf"/>
</dbReference>
<evidence type="ECO:0000259" key="11">
    <source>
        <dbReference type="PROSITE" id="PS50002"/>
    </source>
</evidence>
<dbReference type="InterPro" id="IPR047163">
    <property type="entry name" value="ASPP1/2"/>
</dbReference>
<evidence type="ECO:0000256" key="10">
    <source>
        <dbReference type="SAM" id="MobiDB-lite"/>
    </source>
</evidence>
<evidence type="ECO:0000313" key="12">
    <source>
        <dbReference type="EMBL" id="CAI8040838.1"/>
    </source>
</evidence>
<dbReference type="PROSITE" id="PS50297">
    <property type="entry name" value="ANK_REP_REGION"/>
    <property type="match status" value="2"/>
</dbReference>
<dbReference type="GO" id="GO:0006915">
    <property type="term" value="P:apoptotic process"/>
    <property type="evidence" value="ECO:0007669"/>
    <property type="project" value="UniProtKB-KW"/>
</dbReference>
<protein>
    <submittedName>
        <fullName evidence="12">Apoptosis-stimulating of p53 protein 1</fullName>
    </submittedName>
</protein>
<feature type="region of interest" description="Disordered" evidence="10">
    <location>
        <begin position="177"/>
        <end position="289"/>
    </location>
</feature>
<keyword evidence="13" id="KW-1185">Reference proteome</keyword>
<dbReference type="PANTHER" id="PTHR24131">
    <property type="entry name" value="APOPTOSIS-STIMULATING OF P53 PROTEIN"/>
    <property type="match status" value="1"/>
</dbReference>